<organism evidence="1 2">
    <name type="scientific">Vreelandella olivaria</name>
    <dbReference type="NCBI Taxonomy" id="390919"/>
    <lineage>
        <taxon>Bacteria</taxon>
        <taxon>Pseudomonadati</taxon>
        <taxon>Pseudomonadota</taxon>
        <taxon>Gammaproteobacteria</taxon>
        <taxon>Oceanospirillales</taxon>
        <taxon>Halomonadaceae</taxon>
        <taxon>Vreelandella</taxon>
    </lineage>
</organism>
<gene>
    <name evidence="1" type="ORF">HORIV_35380</name>
</gene>
<protein>
    <submittedName>
        <fullName evidence="1">Uncharacterized protein</fullName>
    </submittedName>
</protein>
<reference evidence="2" key="1">
    <citation type="journal article" date="2019" name="Microbiol. Resour. Announc.">
        <title>Complete Genome Sequence of Halomonas olivaria, a Moderately Halophilic Bacterium Isolated from Olive Processing Effluents, Obtained by Nanopore Sequencing.</title>
        <authorList>
            <person name="Nagata S."/>
            <person name="Ii K.M."/>
            <person name="Tsukimi T."/>
            <person name="Miura M.C."/>
            <person name="Galipon J."/>
            <person name="Arakawa K."/>
        </authorList>
    </citation>
    <scope>NUCLEOTIDE SEQUENCE [LARGE SCALE GENOMIC DNA]</scope>
    <source>
        <strain evidence="2">TYRC17</strain>
    </source>
</reference>
<proteinExistence type="predicted"/>
<evidence type="ECO:0000313" key="2">
    <source>
        <dbReference type="Proteomes" id="UP000289555"/>
    </source>
</evidence>
<dbReference type="Proteomes" id="UP000289555">
    <property type="component" value="Chromosome"/>
</dbReference>
<keyword evidence="2" id="KW-1185">Reference proteome</keyword>
<accession>A0ABN5WW69</accession>
<name>A0ABN5WW69_9GAMM</name>
<evidence type="ECO:0000313" key="1">
    <source>
        <dbReference type="EMBL" id="BBI51117.1"/>
    </source>
</evidence>
<dbReference type="EMBL" id="AP019416">
    <property type="protein sequence ID" value="BBI51117.1"/>
    <property type="molecule type" value="Genomic_DNA"/>
</dbReference>
<sequence length="49" mass="5655">MPKGIAGAIALGGAYEKKTKRLTLPKRWRWGTGPGQWNLCDQRCRRRDR</sequence>